<dbReference type="EC" id="4.1.1.97" evidence="3"/>
<reference evidence="8 9" key="1">
    <citation type="submission" date="2016-10" db="EMBL/GenBank/DDBJ databases">
        <authorList>
            <person name="Varghese N."/>
            <person name="Submissions S."/>
        </authorList>
    </citation>
    <scope>NUCLEOTIDE SEQUENCE [LARGE SCALE GENOMIC DNA]</scope>
    <source>
        <strain evidence="8 9">DSM 16392</strain>
    </source>
</reference>
<evidence type="ECO:0000256" key="5">
    <source>
        <dbReference type="ARBA" id="ARBA00022793"/>
    </source>
</evidence>
<keyword evidence="4" id="KW-0659">Purine metabolism</keyword>
<evidence type="ECO:0000256" key="4">
    <source>
        <dbReference type="ARBA" id="ARBA00022631"/>
    </source>
</evidence>
<evidence type="ECO:0000256" key="2">
    <source>
        <dbReference type="ARBA" id="ARBA00004754"/>
    </source>
</evidence>
<keyword evidence="6" id="KW-0456">Lyase</keyword>
<dbReference type="PANTHER" id="PTHR43466">
    <property type="entry name" value="2-OXO-4-HYDROXY-4-CARBOXY-5-UREIDOIMIDAZOLINE DECARBOXYLASE-RELATED"/>
    <property type="match status" value="1"/>
</dbReference>
<comment type="caution">
    <text evidence="8">The sequence shown here is derived from an EMBL/GenBank/DDBJ whole genome shotgun (WGS) entry which is preliminary data.</text>
</comment>
<evidence type="ECO:0000259" key="7">
    <source>
        <dbReference type="Pfam" id="PF09349"/>
    </source>
</evidence>
<dbReference type="InterPro" id="IPR017580">
    <property type="entry name" value="OHCU_decarboxylase-1"/>
</dbReference>
<evidence type="ECO:0000313" key="9">
    <source>
        <dbReference type="Proteomes" id="UP000199598"/>
    </source>
</evidence>
<dbReference type="RefSeq" id="WP_093521772.1">
    <property type="nucleotide sequence ID" value="NZ_FOSK01000010.1"/>
</dbReference>
<organism evidence="8 9">
    <name type="scientific">Pseudovibrio ascidiaceicola</name>
    <dbReference type="NCBI Taxonomy" id="285279"/>
    <lineage>
        <taxon>Bacteria</taxon>
        <taxon>Pseudomonadati</taxon>
        <taxon>Pseudomonadota</taxon>
        <taxon>Alphaproteobacteria</taxon>
        <taxon>Hyphomicrobiales</taxon>
        <taxon>Stappiaceae</taxon>
        <taxon>Pseudovibrio</taxon>
    </lineage>
</organism>
<gene>
    <name evidence="8" type="ORF">SAMN04488518_110142</name>
</gene>
<proteinExistence type="predicted"/>
<dbReference type="EMBL" id="FOSK01000010">
    <property type="protein sequence ID" value="SFK86554.1"/>
    <property type="molecule type" value="Genomic_DNA"/>
</dbReference>
<protein>
    <recommendedName>
        <fullName evidence="3">2-oxo-4-hydroxy-4-carboxy-5-ureidoimidazoline decarboxylase</fullName>
        <ecNumber evidence="3">4.1.1.97</ecNumber>
    </recommendedName>
</protein>
<sequence length="178" mass="19546">MVTYSLDEVNRLSLDTFVEVFGGVAEHTPWVAAVAQREAPFATRKALIDAFTKALHDADEEAQLALIRAHPDLAGKAARAGKMADASANEQSGAGLDQLSDAEYEQFTQLNGTYKSNYGFPFIFAVKGATKHQILEAFQLRLQNSAKDEFAEALRQICRIFSFRLEDLVADEQSACSP</sequence>
<keyword evidence="9" id="KW-1185">Reference proteome</keyword>
<comment type="pathway">
    <text evidence="2">Purine metabolism; urate degradation; (S)-allantoin from urate: step 3/3.</text>
</comment>
<feature type="domain" description="Oxo-4-hydroxy-4-carboxy-5-ureidoimidazoline decarboxylase" evidence="7">
    <location>
        <begin position="10"/>
        <end position="166"/>
    </location>
</feature>
<dbReference type="NCBIfam" id="TIGR03164">
    <property type="entry name" value="UHCUDC"/>
    <property type="match status" value="1"/>
</dbReference>
<keyword evidence="5" id="KW-0210">Decarboxylase</keyword>
<accession>A0A1I4CYZ9</accession>
<name>A0A1I4CYZ9_9HYPH</name>
<dbReference type="SUPFAM" id="SSF158694">
    <property type="entry name" value="UraD-Like"/>
    <property type="match status" value="1"/>
</dbReference>
<dbReference type="PANTHER" id="PTHR43466:SF1">
    <property type="entry name" value="2-OXO-4-HYDROXY-4-CARBOXY-5-UREIDOIMIDAZOLINE DECARBOXYLASE-RELATED"/>
    <property type="match status" value="1"/>
</dbReference>
<dbReference type="Proteomes" id="UP000199598">
    <property type="component" value="Unassembled WGS sequence"/>
</dbReference>
<dbReference type="Pfam" id="PF09349">
    <property type="entry name" value="OHCU_decarbox"/>
    <property type="match status" value="1"/>
</dbReference>
<evidence type="ECO:0000256" key="1">
    <source>
        <dbReference type="ARBA" id="ARBA00001163"/>
    </source>
</evidence>
<evidence type="ECO:0000313" key="8">
    <source>
        <dbReference type="EMBL" id="SFK86554.1"/>
    </source>
</evidence>
<evidence type="ECO:0000256" key="3">
    <source>
        <dbReference type="ARBA" id="ARBA00012257"/>
    </source>
</evidence>
<evidence type="ECO:0000256" key="6">
    <source>
        <dbReference type="ARBA" id="ARBA00023239"/>
    </source>
</evidence>
<comment type="catalytic activity">
    <reaction evidence="1">
        <text>5-hydroxy-2-oxo-4-ureido-2,5-dihydro-1H-imidazole-5-carboxylate + H(+) = (S)-allantoin + CO2</text>
        <dbReference type="Rhea" id="RHEA:26301"/>
        <dbReference type="ChEBI" id="CHEBI:15378"/>
        <dbReference type="ChEBI" id="CHEBI:15678"/>
        <dbReference type="ChEBI" id="CHEBI:16526"/>
        <dbReference type="ChEBI" id="CHEBI:58639"/>
        <dbReference type="EC" id="4.1.1.97"/>
    </reaction>
</comment>
<dbReference type="Gene3D" id="1.10.3330.10">
    <property type="entry name" value="Oxo-4-hydroxy-4-carboxy-5-ureidoimidazoline decarboxylase"/>
    <property type="match status" value="1"/>
</dbReference>
<dbReference type="InterPro" id="IPR036778">
    <property type="entry name" value="OHCU_decarboxylase_sf"/>
</dbReference>
<dbReference type="InterPro" id="IPR018020">
    <property type="entry name" value="OHCU_decarboxylase"/>
</dbReference>